<gene>
    <name evidence="1" type="ORF">GCM10010910_28000</name>
</gene>
<dbReference type="RefSeq" id="WP_188702941.1">
    <property type="nucleotide sequence ID" value="NZ_BMMQ01000011.1"/>
</dbReference>
<comment type="caution">
    <text evidence="1">The sequence shown here is derived from an EMBL/GenBank/DDBJ whole genome shotgun (WGS) entry which is preliminary data.</text>
</comment>
<sequence length="300" mass="31919">MNLWPWHLSSTKSWPASGTTLRSGLVQLIEAAAAHGITVRQNGAPGIRVSSSAFTGRSHVESVRADYTGSEITFDALVASRHEEVRYPDPDRDEIVARTGGLIDEVQLRADPLTVNGAEVRAEVSAVSLPVDWVVVRHEGELYGTIAPRRDAASRLAGSFRLSVAQDELAALIAEAVRTALKSGARWTASLKDLKLRITPNGDGRVIATIGAKGKIFFVPLSGRLGVDVSVAPDGTLTIHRATAASRSLLSKLILLPLRSNLRRLSGRTLRPEDDAIGVTGVAIDASEGRLTVSGSLTGR</sequence>
<evidence type="ECO:0000313" key="1">
    <source>
        <dbReference type="EMBL" id="GGO67061.1"/>
    </source>
</evidence>
<protein>
    <recommendedName>
        <fullName evidence="3">DUF2993 domain-containing protein</fullName>
    </recommendedName>
</protein>
<dbReference type="Proteomes" id="UP000638043">
    <property type="component" value="Unassembled WGS sequence"/>
</dbReference>
<evidence type="ECO:0008006" key="3">
    <source>
        <dbReference type="Google" id="ProtNLM"/>
    </source>
</evidence>
<evidence type="ECO:0000313" key="2">
    <source>
        <dbReference type="Proteomes" id="UP000638043"/>
    </source>
</evidence>
<proteinExistence type="predicted"/>
<organism evidence="1 2">
    <name type="scientific">Microbacterium nanhaiense</name>
    <dbReference type="NCBI Taxonomy" id="1301026"/>
    <lineage>
        <taxon>Bacteria</taxon>
        <taxon>Bacillati</taxon>
        <taxon>Actinomycetota</taxon>
        <taxon>Actinomycetes</taxon>
        <taxon>Micrococcales</taxon>
        <taxon>Microbacteriaceae</taxon>
        <taxon>Microbacterium</taxon>
    </lineage>
</organism>
<name>A0ABQ2N4N5_9MICO</name>
<keyword evidence="2" id="KW-1185">Reference proteome</keyword>
<accession>A0ABQ2N4N5</accession>
<dbReference type="EMBL" id="BMMQ01000011">
    <property type="protein sequence ID" value="GGO67061.1"/>
    <property type="molecule type" value="Genomic_DNA"/>
</dbReference>
<reference evidence="2" key="1">
    <citation type="journal article" date="2019" name="Int. J. Syst. Evol. Microbiol.">
        <title>The Global Catalogue of Microorganisms (GCM) 10K type strain sequencing project: providing services to taxonomists for standard genome sequencing and annotation.</title>
        <authorList>
            <consortium name="The Broad Institute Genomics Platform"/>
            <consortium name="The Broad Institute Genome Sequencing Center for Infectious Disease"/>
            <person name="Wu L."/>
            <person name="Ma J."/>
        </authorList>
    </citation>
    <scope>NUCLEOTIDE SEQUENCE [LARGE SCALE GENOMIC DNA]</scope>
    <source>
        <strain evidence="2">CGMCC 4.7181</strain>
    </source>
</reference>